<dbReference type="GO" id="GO:0005634">
    <property type="term" value="C:nucleus"/>
    <property type="evidence" value="ECO:0007669"/>
    <property type="project" value="UniProtKB-SubCell"/>
</dbReference>
<dbReference type="GO" id="GO:0000126">
    <property type="term" value="C:transcription factor TFIIIB complex"/>
    <property type="evidence" value="ECO:0007669"/>
    <property type="project" value="TreeGrafter"/>
</dbReference>
<evidence type="ECO:0000313" key="4">
    <source>
        <dbReference type="EMBL" id="GMT28486.1"/>
    </source>
</evidence>
<reference evidence="4" key="1">
    <citation type="submission" date="2023-10" db="EMBL/GenBank/DDBJ databases">
        <title>Genome assembly of Pristionchus species.</title>
        <authorList>
            <person name="Yoshida K."/>
            <person name="Sommer R.J."/>
        </authorList>
    </citation>
    <scope>NUCLEOTIDE SEQUENCE</scope>
    <source>
        <strain evidence="4">RS5133</strain>
    </source>
</reference>
<evidence type="ECO:0000313" key="5">
    <source>
        <dbReference type="Proteomes" id="UP001432322"/>
    </source>
</evidence>
<organism evidence="4 5">
    <name type="scientific">Pristionchus fissidentatus</name>
    <dbReference type="NCBI Taxonomy" id="1538716"/>
    <lineage>
        <taxon>Eukaryota</taxon>
        <taxon>Metazoa</taxon>
        <taxon>Ecdysozoa</taxon>
        <taxon>Nematoda</taxon>
        <taxon>Chromadorea</taxon>
        <taxon>Rhabditida</taxon>
        <taxon>Rhabditina</taxon>
        <taxon>Diplogasteromorpha</taxon>
        <taxon>Diplogasteroidea</taxon>
        <taxon>Neodiplogasteridae</taxon>
        <taxon>Pristionchus</taxon>
    </lineage>
</organism>
<feature type="region of interest" description="Disordered" evidence="2">
    <location>
        <begin position="181"/>
        <end position="205"/>
    </location>
</feature>
<accession>A0AAV5W8C9</accession>
<comment type="subcellular location">
    <subcellularLocation>
        <location evidence="1">Nucleus</location>
    </subcellularLocation>
</comment>
<dbReference type="InterPro" id="IPR009057">
    <property type="entry name" value="Homeodomain-like_sf"/>
</dbReference>
<dbReference type="PANTHER" id="PTHR22929:SF0">
    <property type="entry name" value="TRANSCRIPTION FACTOR TFIIIB COMPONENT B'' HOMOLOG"/>
    <property type="match status" value="1"/>
</dbReference>
<dbReference type="EMBL" id="BTSY01000005">
    <property type="protein sequence ID" value="GMT28486.1"/>
    <property type="molecule type" value="Genomic_DNA"/>
</dbReference>
<gene>
    <name evidence="4" type="ORF">PFISCL1PPCAC_19783</name>
</gene>
<feature type="compositionally biased region" description="Basic and acidic residues" evidence="2">
    <location>
        <begin position="387"/>
        <end position="410"/>
    </location>
</feature>
<dbReference type="GO" id="GO:0070898">
    <property type="term" value="P:RNA polymerase III preinitiation complex assembly"/>
    <property type="evidence" value="ECO:0007669"/>
    <property type="project" value="TreeGrafter"/>
</dbReference>
<dbReference type="InterPro" id="IPR039467">
    <property type="entry name" value="TFIIIB_B''_Myb"/>
</dbReference>
<sequence>IIQVMRRSRVQFKPNIGAAATTSALDDSKVVKVVEALPTAPSEVVAVGDVHTPEAVTSTSNAPTEVQDTVPIVAHHTLVPSIHVETVNPENDNHVFRSPYPKNQEAGRVISPRSRLLSSSSACDGGILISPRNRLLSTSSEIFSVHKKDRRKFTGDEDLDPKTMRMSDLITWNPKKEKKLDRSKLDNCETRSEVEREEERPAAPQLKLDADGKLVVDETSLLLDERATQSAWQVVEEDRMTRKVNSASFRRWRKGTPWSEKETEFFYEVLRSTGSDFGLMHDFFPRRARNELKSKYNREEKYNWDRLKSVLAKPIVLKESLYERAETMADELDREESEKIEAKMKKKEKKKKDGETAAPIEEEEEWDETTADLYAEAVEMMNECIEEDRRKEELLRVKKEEKKKKMEERKKLSKKASDIIGETVSILKKRKKNEDGEKDGKKRGKKDENDKGMKSGETLEKEKEEGEGDGKKGEKKSENEKKEEKTVVGKGKETVTSSALQGYPESDGGE</sequence>
<dbReference type="SUPFAM" id="SSF46689">
    <property type="entry name" value="Homeodomain-like"/>
    <property type="match status" value="1"/>
</dbReference>
<evidence type="ECO:0000259" key="3">
    <source>
        <dbReference type="SMART" id="SM00717"/>
    </source>
</evidence>
<feature type="compositionally biased region" description="Basic and acidic residues" evidence="2">
    <location>
        <begin position="432"/>
        <end position="493"/>
    </location>
</feature>
<evidence type="ECO:0000256" key="1">
    <source>
        <dbReference type="ARBA" id="ARBA00004123"/>
    </source>
</evidence>
<dbReference type="PANTHER" id="PTHR22929">
    <property type="entry name" value="RNA POLYMERASE III TRANSCRIPTION INITIATION FACTOR B"/>
    <property type="match status" value="1"/>
</dbReference>
<dbReference type="GO" id="GO:0001156">
    <property type="term" value="F:TFIIIC-class transcription factor complex binding"/>
    <property type="evidence" value="ECO:0007669"/>
    <property type="project" value="TreeGrafter"/>
</dbReference>
<feature type="domain" description="Myb-like" evidence="3">
    <location>
        <begin position="254"/>
        <end position="302"/>
    </location>
</feature>
<feature type="non-terminal residue" evidence="4">
    <location>
        <position position="1"/>
    </location>
</feature>
<name>A0AAV5W8C9_9BILA</name>
<dbReference type="Proteomes" id="UP001432322">
    <property type="component" value="Unassembled WGS sequence"/>
</dbReference>
<evidence type="ECO:0000256" key="2">
    <source>
        <dbReference type="SAM" id="MobiDB-lite"/>
    </source>
</evidence>
<feature type="compositionally biased region" description="Basic and acidic residues" evidence="2">
    <location>
        <begin position="181"/>
        <end position="201"/>
    </location>
</feature>
<feature type="region of interest" description="Disordered" evidence="2">
    <location>
        <begin position="386"/>
        <end position="510"/>
    </location>
</feature>
<dbReference type="SMART" id="SM00717">
    <property type="entry name" value="SANT"/>
    <property type="match status" value="1"/>
</dbReference>
<keyword evidence="5" id="KW-1185">Reference proteome</keyword>
<dbReference type="InterPro" id="IPR001005">
    <property type="entry name" value="SANT/Myb"/>
</dbReference>
<protein>
    <recommendedName>
        <fullName evidence="3">Myb-like domain-containing protein</fullName>
    </recommendedName>
</protein>
<dbReference type="AlphaFoldDB" id="A0AAV5W8C9"/>
<proteinExistence type="predicted"/>
<dbReference type="Pfam" id="PF15963">
    <property type="entry name" value="Myb_DNA-bind_7"/>
    <property type="match status" value="1"/>
</dbReference>
<comment type="caution">
    <text evidence="4">The sequence shown here is derived from an EMBL/GenBank/DDBJ whole genome shotgun (WGS) entry which is preliminary data.</text>
</comment>
<feature type="region of interest" description="Disordered" evidence="2">
    <location>
        <begin position="343"/>
        <end position="368"/>
    </location>
</feature>